<dbReference type="PANTHER" id="PTHR43304">
    <property type="entry name" value="PHYTOCHROME-LIKE PROTEIN CPH1"/>
    <property type="match status" value="1"/>
</dbReference>
<feature type="domain" description="PAC" evidence="10">
    <location>
        <begin position="696"/>
        <end position="748"/>
    </location>
</feature>
<dbReference type="InterPro" id="IPR003018">
    <property type="entry name" value="GAF"/>
</dbReference>
<dbReference type="InterPro" id="IPR000700">
    <property type="entry name" value="PAS-assoc_C"/>
</dbReference>
<dbReference type="PRINTS" id="PR00344">
    <property type="entry name" value="BCTRLSENSOR"/>
</dbReference>
<dbReference type="InterPro" id="IPR001610">
    <property type="entry name" value="PAC"/>
</dbReference>
<evidence type="ECO:0000256" key="5">
    <source>
        <dbReference type="ARBA" id="ARBA00022777"/>
    </source>
</evidence>
<feature type="domain" description="PAS" evidence="9">
    <location>
        <begin position="385"/>
        <end position="436"/>
    </location>
</feature>
<dbReference type="SUPFAM" id="SSF47384">
    <property type="entry name" value="Homodimeric domain of signal transducing histidine kinase"/>
    <property type="match status" value="1"/>
</dbReference>
<keyword evidence="7" id="KW-1133">Transmembrane helix</keyword>
<dbReference type="Pfam" id="PF08447">
    <property type="entry name" value="PAS_3"/>
    <property type="match status" value="2"/>
</dbReference>
<dbReference type="NCBIfam" id="TIGR00229">
    <property type="entry name" value="sensory_box"/>
    <property type="match status" value="5"/>
</dbReference>
<feature type="domain" description="PAS" evidence="9">
    <location>
        <begin position="622"/>
        <end position="664"/>
    </location>
</feature>
<sequence>MRLPVQGSLAVRANGRQAQRGPGAWRSPASEMRSGHPLWSWLALRIVLASVLPLTVVAALSIAVFLPQLRAEREARAQLSALATAASVGAHLQEAERLLRSVADEVRQYDLRPESLPSARLDALVGNGDLYAAIVLANGDGSVAAASLPPAQLGARDALLHGNVSARVAAREARWSLASSAISAGQPAVALAIPAGDGFLVGELTADRFTEFLARLVTGSTTLVLIVDRQGRVVACSALAVPAASIRQIAPLRLEAVGKPAKLASASFEFDGRTFAGFSVALPQAAEWNVLVAEPKDLLAPAPAATSWVLEAGGFAALLLTIVVALALARSLARMIAHCAARAGANGDERREAKKLGIRELDELAQHLEQMSLAARRRERDLAASEERFRSVISNVPLVLFQFDENGIFTFSEGKALARVGRQPGEAVGQSIFDLYGDHPDVVGYARRAMRGEAVQFSTQIGEARFDVHFTPVRGGDGRLQVLGVSVDVTERWRAEEALRESEAQLRTAIESVPFDFFLIGTSGRYVLQNSVSRKAWGNVVGKLPEEVTDDAATLACWLDNNRRALAGEVVEAEVGFFVGNEERCIRNIIAPVRDGEQIRGIVGLNIDITEYKRAERALLQSETKYRRLHESMRDATVLVDMSGVIQEFNHAYLEMLGYSEDELRRLTYVDLTPARWHSYEAAIVDEQIVVSGYSEVYEKEYRRKDGSVFPVELRTFLIRDDAGQPAAMWAIVRDITERKHAEEALRRTNRQLRMVSESNQALIHLASESELLAAVCAVAIEIGGYRMAWVGYAEDDDARSVTPMAHAGCDEGYLQKLRAFWAEADNGRGPVGRAIRSGRACTAQDIESDPTMAPLHVAAREHGYAAVCALPLRAGGRTFGAFTVYSADAGAFDSDEIGLLSALASDLAFGISALRTRSEKERAAQALKESEFFLWRSQEVGDLGSYYLDARTGVWIRSERLDHILGIDDSFPKTVDGWRALIHPDDRQETLAYLTEHVLARSNRFDRQYRIVRHNDGEERWVHGLGELEFADDGVPIKMIGTIQDITQSKRADQALAESEARYRLLFDANPHPMWVYDVETLAFLTVNDAAIAKYGYSREQFLQMTIRDIRPGEDVPLMLEKISTQESGMNYAGFWRHRKKDGQIIEVEIISHLLSLQGRPAKLVLANDITERRRAERALHESEERLQQAIRVAHLSIFDHDHLADVIYWSPEQRRIHDWEAEEPVTLANFVASVHPEDRARITTAIERAHDPAGDGIYDVEHRIVHRNGDVRWIVTRSQTTFVGQGEARRKLRTVGADIDVTDRKRQEAELQRYREQLEELVAERTDELRQAMSQLVQAEKLAALGHLVAGIAHELNTPLGNARVVASALGEDLRAFATELTAGTLRRSQVDVFVGRGREAVDLLERNAARAADLIGHFKQVAVDQTSIRRRRFALYQTIEELLATLRPQFKHTAHRVELDVSVEIELDSYPGPLEQVIANLVGNSLTHGFADRDSGCIRLQARAIEPAHVILRYSDDGIGIPAAAIKRIFEPFFTTRLGQGSSGLGLYIVYNLVTGVLGGSIEVASSPGEGATFTLTLPRCAPERSSPT</sequence>
<gene>
    <name evidence="11" type="primary">rcsC</name>
    <name evidence="11" type="ORF">AW06_002686</name>
</gene>
<dbReference type="CDD" id="cd00082">
    <property type="entry name" value="HisKA"/>
    <property type="match status" value="1"/>
</dbReference>
<dbReference type="Pfam" id="PF08448">
    <property type="entry name" value="PAS_4"/>
    <property type="match status" value="1"/>
</dbReference>
<evidence type="ECO:0000259" key="10">
    <source>
        <dbReference type="PROSITE" id="PS50113"/>
    </source>
</evidence>
<dbReference type="SMART" id="SM00086">
    <property type="entry name" value="PAC"/>
    <property type="match status" value="5"/>
</dbReference>
<evidence type="ECO:0000259" key="8">
    <source>
        <dbReference type="PROSITE" id="PS50109"/>
    </source>
</evidence>
<keyword evidence="12" id="KW-1185">Reference proteome</keyword>
<keyword evidence="7" id="KW-0472">Membrane</keyword>
<dbReference type="Gene3D" id="1.10.287.130">
    <property type="match status" value="1"/>
</dbReference>
<dbReference type="SMART" id="SM00065">
    <property type="entry name" value="GAF"/>
    <property type="match status" value="1"/>
</dbReference>
<keyword evidence="7" id="KW-0812">Transmembrane</keyword>
<evidence type="ECO:0000313" key="12">
    <source>
        <dbReference type="Proteomes" id="UP000021315"/>
    </source>
</evidence>
<dbReference type="GO" id="GO:0006355">
    <property type="term" value="P:regulation of DNA-templated transcription"/>
    <property type="evidence" value="ECO:0007669"/>
    <property type="project" value="InterPro"/>
</dbReference>
<proteinExistence type="predicted"/>
<evidence type="ECO:0000256" key="6">
    <source>
        <dbReference type="SAM" id="Coils"/>
    </source>
</evidence>
<dbReference type="Proteomes" id="UP000021315">
    <property type="component" value="Unassembled WGS sequence"/>
</dbReference>
<dbReference type="Pfam" id="PF02518">
    <property type="entry name" value="HATPase_c"/>
    <property type="match status" value="1"/>
</dbReference>
<keyword evidence="3" id="KW-0597">Phosphoprotein</keyword>
<dbReference type="SUPFAM" id="SSF55874">
    <property type="entry name" value="ATPase domain of HSP90 chaperone/DNA topoisomerase II/histidine kinase"/>
    <property type="match status" value="1"/>
</dbReference>
<dbReference type="CDD" id="cd00130">
    <property type="entry name" value="PAS"/>
    <property type="match status" value="4"/>
</dbReference>
<dbReference type="InterPro" id="IPR004358">
    <property type="entry name" value="Sig_transdc_His_kin-like_C"/>
</dbReference>
<dbReference type="Pfam" id="PF13426">
    <property type="entry name" value="PAS_9"/>
    <property type="match status" value="1"/>
</dbReference>
<evidence type="ECO:0000259" key="9">
    <source>
        <dbReference type="PROSITE" id="PS50112"/>
    </source>
</evidence>
<dbReference type="CDD" id="cd00075">
    <property type="entry name" value="HATPase"/>
    <property type="match status" value="1"/>
</dbReference>
<dbReference type="EMBL" id="JDST02000059">
    <property type="protein sequence ID" value="KFB76264.1"/>
    <property type="molecule type" value="Genomic_DNA"/>
</dbReference>
<dbReference type="SMART" id="SM00387">
    <property type="entry name" value="HATPase_c"/>
    <property type="match status" value="1"/>
</dbReference>
<protein>
    <recommendedName>
        <fullName evidence="2">histidine kinase</fullName>
        <ecNumber evidence="2">2.7.13.3</ecNumber>
    </recommendedName>
</protein>
<keyword evidence="4 11" id="KW-0808">Transferase</keyword>
<dbReference type="Gene3D" id="2.10.70.100">
    <property type="match status" value="2"/>
</dbReference>
<comment type="catalytic activity">
    <reaction evidence="1">
        <text>ATP + protein L-histidine = ADP + protein N-phospho-L-histidine.</text>
        <dbReference type="EC" id="2.7.13.3"/>
    </reaction>
</comment>
<name>A0A080MG88_9PROT</name>
<evidence type="ECO:0000256" key="2">
    <source>
        <dbReference type="ARBA" id="ARBA00012438"/>
    </source>
</evidence>
<feature type="domain" description="PAC" evidence="10">
    <location>
        <begin position="1260"/>
        <end position="1315"/>
    </location>
</feature>
<feature type="domain" description="Histidine kinase" evidence="8">
    <location>
        <begin position="1353"/>
        <end position="1585"/>
    </location>
</feature>
<feature type="domain" description="PAC" evidence="10">
    <location>
        <begin position="1006"/>
        <end position="1059"/>
    </location>
</feature>
<feature type="domain" description="PAS" evidence="9">
    <location>
        <begin position="1060"/>
        <end position="1124"/>
    </location>
</feature>
<dbReference type="SMART" id="SM00388">
    <property type="entry name" value="HisKA"/>
    <property type="match status" value="1"/>
</dbReference>
<dbReference type="SUPFAM" id="SSF55781">
    <property type="entry name" value="GAF domain-like"/>
    <property type="match status" value="1"/>
</dbReference>
<evidence type="ECO:0000256" key="4">
    <source>
        <dbReference type="ARBA" id="ARBA00022679"/>
    </source>
</evidence>
<dbReference type="InterPro" id="IPR036890">
    <property type="entry name" value="HATPase_C_sf"/>
</dbReference>
<feature type="domain" description="PAS" evidence="9">
    <location>
        <begin position="1184"/>
        <end position="1255"/>
    </location>
</feature>
<dbReference type="STRING" id="1453999.AW06_002686"/>
<reference evidence="11" key="1">
    <citation type="submission" date="2014-02" db="EMBL/GenBank/DDBJ databases">
        <title>Expanding our view of genomic diversity in Candidatus Accumulibacter clades.</title>
        <authorList>
            <person name="Skennerton C.T."/>
            <person name="Barr J.J."/>
            <person name="Slater F.R."/>
            <person name="Bond P.L."/>
            <person name="Tyson G.W."/>
        </authorList>
    </citation>
    <scope>NUCLEOTIDE SEQUENCE [LARGE SCALE GENOMIC DNA]</scope>
</reference>
<evidence type="ECO:0000313" key="11">
    <source>
        <dbReference type="EMBL" id="KFB76264.1"/>
    </source>
</evidence>
<comment type="caution">
    <text evidence="11">The sequence shown here is derived from an EMBL/GenBank/DDBJ whole genome shotgun (WGS) entry which is preliminary data.</text>
</comment>
<evidence type="ECO:0000256" key="7">
    <source>
        <dbReference type="SAM" id="Phobius"/>
    </source>
</evidence>
<dbReference type="GO" id="GO:0000155">
    <property type="term" value="F:phosphorelay sensor kinase activity"/>
    <property type="evidence" value="ECO:0007669"/>
    <property type="project" value="InterPro"/>
</dbReference>
<feature type="coiled-coil region" evidence="6">
    <location>
        <begin position="1167"/>
        <end position="1194"/>
    </location>
</feature>
<dbReference type="Pfam" id="PF13185">
    <property type="entry name" value="GAF_2"/>
    <property type="match status" value="1"/>
</dbReference>
<feature type="transmembrane region" description="Helical" evidence="7">
    <location>
        <begin position="42"/>
        <end position="66"/>
    </location>
</feature>
<evidence type="ECO:0000256" key="1">
    <source>
        <dbReference type="ARBA" id="ARBA00000085"/>
    </source>
</evidence>
<feature type="coiled-coil region" evidence="6">
    <location>
        <begin position="1306"/>
        <end position="1344"/>
    </location>
</feature>
<dbReference type="PROSITE" id="PS50112">
    <property type="entry name" value="PAS"/>
    <property type="match status" value="4"/>
</dbReference>
<dbReference type="InterPro" id="IPR029016">
    <property type="entry name" value="GAF-like_dom_sf"/>
</dbReference>
<dbReference type="PANTHER" id="PTHR43304:SF1">
    <property type="entry name" value="PAC DOMAIN-CONTAINING PROTEIN"/>
    <property type="match status" value="1"/>
</dbReference>
<dbReference type="InterPro" id="IPR013656">
    <property type="entry name" value="PAS_4"/>
</dbReference>
<dbReference type="InterPro" id="IPR013655">
    <property type="entry name" value="PAS_fold_3"/>
</dbReference>
<dbReference type="InterPro" id="IPR036097">
    <property type="entry name" value="HisK_dim/P_sf"/>
</dbReference>
<dbReference type="SMART" id="SM00091">
    <property type="entry name" value="PAS"/>
    <property type="match status" value="4"/>
</dbReference>
<organism evidence="11 12">
    <name type="scientific">Candidatus Accumulibacter cognatus</name>
    <dbReference type="NCBI Taxonomy" id="2954383"/>
    <lineage>
        <taxon>Bacteria</taxon>
        <taxon>Pseudomonadati</taxon>
        <taxon>Pseudomonadota</taxon>
        <taxon>Betaproteobacteria</taxon>
        <taxon>Candidatus Accumulibacter</taxon>
    </lineage>
</organism>
<feature type="transmembrane region" description="Helical" evidence="7">
    <location>
        <begin position="308"/>
        <end position="329"/>
    </location>
</feature>
<dbReference type="Gene3D" id="3.30.450.40">
    <property type="match status" value="1"/>
</dbReference>
<dbReference type="PROSITE" id="PS50109">
    <property type="entry name" value="HIS_KIN"/>
    <property type="match status" value="1"/>
</dbReference>
<dbReference type="SUPFAM" id="SSF55785">
    <property type="entry name" value="PYP-like sensor domain (PAS domain)"/>
    <property type="match status" value="6"/>
</dbReference>
<dbReference type="InterPro" id="IPR005467">
    <property type="entry name" value="His_kinase_dom"/>
</dbReference>
<dbReference type="InterPro" id="IPR013767">
    <property type="entry name" value="PAS_fold"/>
</dbReference>
<dbReference type="InterPro" id="IPR003661">
    <property type="entry name" value="HisK_dim/P_dom"/>
</dbReference>
<dbReference type="InterPro" id="IPR052162">
    <property type="entry name" value="Sensor_kinase/Photoreceptor"/>
</dbReference>
<dbReference type="Gene3D" id="3.30.565.10">
    <property type="entry name" value="Histidine kinase-like ATPase, C-terminal domain"/>
    <property type="match status" value="1"/>
</dbReference>
<feature type="domain" description="PAC" evidence="10">
    <location>
        <begin position="451"/>
        <end position="501"/>
    </location>
</feature>
<dbReference type="EC" id="2.7.13.3" evidence="2"/>
<dbReference type="Pfam" id="PF00989">
    <property type="entry name" value="PAS"/>
    <property type="match status" value="1"/>
</dbReference>
<dbReference type="InterPro" id="IPR003594">
    <property type="entry name" value="HATPase_dom"/>
</dbReference>
<keyword evidence="6" id="KW-0175">Coiled coil</keyword>
<accession>A0A080MG88</accession>
<dbReference type="InterPro" id="IPR035965">
    <property type="entry name" value="PAS-like_dom_sf"/>
</dbReference>
<dbReference type="InterPro" id="IPR000014">
    <property type="entry name" value="PAS"/>
</dbReference>
<keyword evidence="5 11" id="KW-0418">Kinase</keyword>
<evidence type="ECO:0000256" key="3">
    <source>
        <dbReference type="ARBA" id="ARBA00022553"/>
    </source>
</evidence>
<dbReference type="PROSITE" id="PS50113">
    <property type="entry name" value="PAC"/>
    <property type="match status" value="4"/>
</dbReference>
<dbReference type="Gene3D" id="3.30.450.20">
    <property type="entry name" value="PAS domain"/>
    <property type="match status" value="6"/>
</dbReference>